<comment type="caution">
    <text evidence="3">The sequence shown here is derived from an EMBL/GenBank/DDBJ whole genome shotgun (WGS) entry which is preliminary data.</text>
</comment>
<proteinExistence type="predicted"/>
<gene>
    <name evidence="3" type="ORF">METBIDRAFT_45826</name>
</gene>
<dbReference type="STRING" id="869754.A0A1A0H6K0"/>
<feature type="compositionally biased region" description="Basic and acidic residues" evidence="2">
    <location>
        <begin position="228"/>
        <end position="240"/>
    </location>
</feature>
<sequence>MEPAPYGGFMTRTIAGENEQKELLARQAAEVDVGGVSETLRPDAVHIRGVDNLSTEEIEAFVDLYLNVESDGPEYRRQDEPVWFRVQWVDDSSANVLFKTHADSLRALQRLSEQWPAVENTAGGPDAGGPAFSAPFLAALVEERRARPYAAAVPYHQHRQQLKELADGQDLFQAKKAELEEQKQSAMDEDGSPVVLHVRQALQSDRKVKNAAAYSRYYLLHGEPDRTRPRVARRGGEARGRGTYARAEDDGEDLFAAKIKSGAEAGLFAEKDLSAEEDLFAARMREQSPGRK</sequence>
<accession>A0A1A0H6K0</accession>
<dbReference type="PANTHER" id="PTHR16291:SF0">
    <property type="entry name" value="NUCLEAR CAP-BINDING PROTEIN SUBUNIT 3"/>
    <property type="match status" value="1"/>
</dbReference>
<name>A0A1A0H6K0_9ASCO</name>
<feature type="region of interest" description="Disordered" evidence="2">
    <location>
        <begin position="228"/>
        <end position="247"/>
    </location>
</feature>
<dbReference type="OrthoDB" id="422106at2759"/>
<reference evidence="3 4" key="1">
    <citation type="submission" date="2016-05" db="EMBL/GenBank/DDBJ databases">
        <title>Comparative genomics of biotechnologically important yeasts.</title>
        <authorList>
            <consortium name="DOE Joint Genome Institute"/>
            <person name="Riley R."/>
            <person name="Haridas S."/>
            <person name="Wolfe K.H."/>
            <person name="Lopes M.R."/>
            <person name="Hittinger C.T."/>
            <person name="Goker M."/>
            <person name="Salamov A."/>
            <person name="Wisecaver J."/>
            <person name="Long T.M."/>
            <person name="Aerts A.L."/>
            <person name="Barry K."/>
            <person name="Choi C."/>
            <person name="Clum A."/>
            <person name="Coughlan A.Y."/>
            <person name="Deshpande S."/>
            <person name="Douglass A.P."/>
            <person name="Hanson S.J."/>
            <person name="Klenk H.-P."/>
            <person name="LaButti K."/>
            <person name="Lapidus A."/>
            <person name="Lindquist E."/>
            <person name="Lipzen A."/>
            <person name="Meier-kolthoff J.P."/>
            <person name="Ohm R.A."/>
            <person name="Otillar R.P."/>
            <person name="Pangilinan J."/>
            <person name="Peng Y."/>
            <person name="Rokas A."/>
            <person name="Rosa C.A."/>
            <person name="Scheuner C."/>
            <person name="Sibirny A.A."/>
            <person name="Slot J.C."/>
            <person name="Stielow J.B."/>
            <person name="Sun H."/>
            <person name="Kurtzman C.P."/>
            <person name="Blackwell M."/>
            <person name="Grigoriev I.V."/>
            <person name="Jeffries T.W."/>
        </authorList>
    </citation>
    <scope>NUCLEOTIDE SEQUENCE [LARGE SCALE GENOMIC DNA]</scope>
    <source>
        <strain evidence="3 4">NRRL YB-4993</strain>
    </source>
</reference>
<dbReference type="InterPro" id="IPR019416">
    <property type="entry name" value="NCBP3"/>
</dbReference>
<dbReference type="GO" id="GO:0000340">
    <property type="term" value="F:RNA 7-methylguanosine cap binding"/>
    <property type="evidence" value="ECO:0007669"/>
    <property type="project" value="InterPro"/>
</dbReference>
<dbReference type="RefSeq" id="XP_018710066.1">
    <property type="nucleotide sequence ID" value="XM_018857964.1"/>
</dbReference>
<dbReference type="PANTHER" id="PTHR16291">
    <property type="entry name" value="NUCLEAR CAP-BINDING PROTEIN SUBUNIT 3"/>
    <property type="match status" value="1"/>
</dbReference>
<dbReference type="GO" id="GO:0005634">
    <property type="term" value="C:nucleus"/>
    <property type="evidence" value="ECO:0007669"/>
    <property type="project" value="TreeGrafter"/>
</dbReference>
<dbReference type="Proteomes" id="UP000092555">
    <property type="component" value="Unassembled WGS sequence"/>
</dbReference>
<organism evidence="3 4">
    <name type="scientific">Metschnikowia bicuspidata var. bicuspidata NRRL YB-4993</name>
    <dbReference type="NCBI Taxonomy" id="869754"/>
    <lineage>
        <taxon>Eukaryota</taxon>
        <taxon>Fungi</taxon>
        <taxon>Dikarya</taxon>
        <taxon>Ascomycota</taxon>
        <taxon>Saccharomycotina</taxon>
        <taxon>Pichiomycetes</taxon>
        <taxon>Metschnikowiaceae</taxon>
        <taxon>Metschnikowia</taxon>
    </lineage>
</organism>
<dbReference type="AlphaFoldDB" id="A0A1A0H6K0"/>
<dbReference type="Pfam" id="PF10309">
    <property type="entry name" value="NCBP3"/>
    <property type="match status" value="1"/>
</dbReference>
<evidence type="ECO:0000313" key="4">
    <source>
        <dbReference type="Proteomes" id="UP000092555"/>
    </source>
</evidence>
<evidence type="ECO:0000313" key="3">
    <source>
        <dbReference type="EMBL" id="OBA19538.1"/>
    </source>
</evidence>
<keyword evidence="1" id="KW-0175">Coiled coil</keyword>
<protein>
    <submittedName>
        <fullName evidence="3">Uncharacterized protein</fullName>
    </submittedName>
</protein>
<keyword evidence="4" id="KW-1185">Reference proteome</keyword>
<dbReference type="GO" id="GO:0003729">
    <property type="term" value="F:mRNA binding"/>
    <property type="evidence" value="ECO:0007669"/>
    <property type="project" value="InterPro"/>
</dbReference>
<dbReference type="GeneID" id="30030940"/>
<evidence type="ECO:0000256" key="2">
    <source>
        <dbReference type="SAM" id="MobiDB-lite"/>
    </source>
</evidence>
<evidence type="ECO:0000256" key="1">
    <source>
        <dbReference type="SAM" id="Coils"/>
    </source>
</evidence>
<feature type="coiled-coil region" evidence="1">
    <location>
        <begin position="162"/>
        <end position="189"/>
    </location>
</feature>
<dbReference type="EMBL" id="LXTC01000006">
    <property type="protein sequence ID" value="OBA19538.1"/>
    <property type="molecule type" value="Genomic_DNA"/>
</dbReference>